<sequence length="295" mass="33053">MKTSFWLRILAGITCILLISSIVLSFTLDAYSFYKGPGSSVSISPDDSEIAFSYHENGNTYIYTGNPDGTNIKRLTDRKANAENPSYSPDGRNVLFLSETNDRIFSLFTKKRNDKEAEPKRLTNDRLHVRDAVFSADSSTIFFLGINAEDWMAEEGEGNGGFDLYALDRETENVEKLTEQDYMLMSSLSVSSQGGYLLFNTLEDGEEKVLTHAVDQNADIPTSYQQFPAGIYGPVLSPDGERIAYSTMSDLSTNDTYEYELFLFHNESGQSERLTTAKSNVESPAFFHEKMKCCT</sequence>
<dbReference type="AlphaFoldDB" id="A0A428N484"/>
<comment type="caution">
    <text evidence="2">The sequence shown here is derived from an EMBL/GenBank/DDBJ whole genome shotgun (WGS) entry which is preliminary data.</text>
</comment>
<dbReference type="InterPro" id="IPR011659">
    <property type="entry name" value="WD40"/>
</dbReference>
<dbReference type="Proteomes" id="UP000275076">
    <property type="component" value="Unassembled WGS sequence"/>
</dbReference>
<dbReference type="PANTHER" id="PTHR36842">
    <property type="entry name" value="PROTEIN TOLB HOMOLOG"/>
    <property type="match status" value="1"/>
</dbReference>
<name>A0A428N484_9BACI</name>
<dbReference type="OrthoDB" id="2386786at2"/>
<dbReference type="InterPro" id="IPR011042">
    <property type="entry name" value="6-blade_b-propeller_TolB-like"/>
</dbReference>
<organism evidence="2 3">
    <name type="scientific">Salibacterium salarium</name>
    <dbReference type="NCBI Taxonomy" id="284579"/>
    <lineage>
        <taxon>Bacteria</taxon>
        <taxon>Bacillati</taxon>
        <taxon>Bacillota</taxon>
        <taxon>Bacilli</taxon>
        <taxon>Bacillales</taxon>
        <taxon>Bacillaceae</taxon>
    </lineage>
</organism>
<protein>
    <recommendedName>
        <fullName evidence="4">WD40-like Beta Propeller Repeat</fullName>
    </recommendedName>
</protein>
<dbReference type="EMBL" id="RBVX01000010">
    <property type="protein sequence ID" value="RSL33092.1"/>
    <property type="molecule type" value="Genomic_DNA"/>
</dbReference>
<dbReference type="PANTHER" id="PTHR36842:SF1">
    <property type="entry name" value="PROTEIN TOLB"/>
    <property type="match status" value="1"/>
</dbReference>
<evidence type="ECO:0008006" key="4">
    <source>
        <dbReference type="Google" id="ProtNLM"/>
    </source>
</evidence>
<evidence type="ECO:0000256" key="1">
    <source>
        <dbReference type="ARBA" id="ARBA00009820"/>
    </source>
</evidence>
<comment type="similarity">
    <text evidence="1">Belongs to the TolB family.</text>
</comment>
<gene>
    <name evidence="2" type="ORF">D7Z54_12355</name>
</gene>
<proteinExistence type="inferred from homology"/>
<evidence type="ECO:0000313" key="2">
    <source>
        <dbReference type="EMBL" id="RSL33092.1"/>
    </source>
</evidence>
<reference evidence="2 3" key="1">
    <citation type="submission" date="2018-10" db="EMBL/GenBank/DDBJ databases">
        <title>Draft genome sequence of Bacillus salarius IM0101, isolated from a hypersaline soil in Inner Mongolia, China.</title>
        <authorList>
            <person name="Yamprayoonswat W."/>
            <person name="Boonvisut S."/>
            <person name="Jumpathong W."/>
            <person name="Sittihan S."/>
            <person name="Ruangsuj P."/>
            <person name="Wanthongcharoen S."/>
            <person name="Thongpramul N."/>
            <person name="Pimmason S."/>
            <person name="Yu B."/>
            <person name="Yasawong M."/>
        </authorList>
    </citation>
    <scope>NUCLEOTIDE SEQUENCE [LARGE SCALE GENOMIC DNA]</scope>
    <source>
        <strain evidence="2 3">IM0101</strain>
    </source>
</reference>
<evidence type="ECO:0000313" key="3">
    <source>
        <dbReference type="Proteomes" id="UP000275076"/>
    </source>
</evidence>
<dbReference type="Gene3D" id="2.120.10.30">
    <property type="entry name" value="TolB, C-terminal domain"/>
    <property type="match status" value="2"/>
</dbReference>
<dbReference type="Pfam" id="PF07676">
    <property type="entry name" value="PD40"/>
    <property type="match status" value="2"/>
</dbReference>
<dbReference type="SUPFAM" id="SSF69304">
    <property type="entry name" value="Tricorn protease N-terminal domain"/>
    <property type="match status" value="1"/>
</dbReference>
<dbReference type="RefSeq" id="WP_125556156.1">
    <property type="nucleotide sequence ID" value="NZ_RBVX01000010.1"/>
</dbReference>
<accession>A0A428N484</accession>
<keyword evidence="3" id="KW-1185">Reference proteome</keyword>